<dbReference type="InterPro" id="IPR007892">
    <property type="entry name" value="CHASE4"/>
</dbReference>
<evidence type="ECO:0000259" key="2">
    <source>
        <dbReference type="PROSITE" id="PS50883"/>
    </source>
</evidence>
<dbReference type="Pfam" id="PF05228">
    <property type="entry name" value="CHASE4"/>
    <property type="match status" value="1"/>
</dbReference>
<dbReference type="PANTHER" id="PTHR44757">
    <property type="entry name" value="DIGUANYLATE CYCLASE DGCP"/>
    <property type="match status" value="1"/>
</dbReference>
<sequence length="761" mass="84234">MNYSVKNSGGQIASAIIVPMVVIVLISVIGIFGVMHWSARLSDRNAEQSQHTLIAGAMQLSQNYLVKQQTGVVIWEEAYHVVNQPDPDASWIYNNMTHWLYQNHGFSKSILFNRAFAVQNVYAHDLTKMWMTPDLIEDLRPAIAKVRARYIVSMKKTPSGLYRFAPEYSETRRSIAETGVTSINGRPHLFTASAVVPQILSISKTRRPPATLVSLVPLDGEKLDDIAEMSRLDGFALAGSQTGRNGAGRYLLHSPRGRNVGVLGWNTNLPGSQMLDRITPFLALAAFMIAAVVIAVIVFTRLMTKRLARSEAMAVHAARHDALSGLPNRSRFHALLKGILEKGFGKNTKAAVVYIDLDHFKDINDTLGHSAGDQVIVAVAQRLKRVIPDASIVSRISGDEFAMVIRNCEDDEWLEYILDQVQDEIGRPVMIGSRELFVSLSMGVAVAPRDGNDPDELLRKADIALYDAKANGRNRRSFFEANMEHQVQSRDRLSRDLRLALKNDELDLAYQPQSDTGGRRIVSVEALARWTKADGTIVSPAQFIPVAEETGLINELGIWVLNKACAKAHDWPGVIVAVNVSPNQFKHPRFVEKVMAILAANNLPPQRLEIEVTESVFAGRNDSVLKALRRLKNLGVKVALDDFGSGYSSLSYLRRFPFDTLKIDRDFLSGMNGNPEAEAILVSIIQLGKALGMTIVAEGIETLEQLRFLQAHDCHRMQGFYISRPRSESDLATFLADFNGDSTGGFGTDLSYQPREAGANF</sequence>
<dbReference type="PROSITE" id="PS50887">
    <property type="entry name" value="GGDEF"/>
    <property type="match status" value="1"/>
</dbReference>
<dbReference type="CDD" id="cd01949">
    <property type="entry name" value="GGDEF"/>
    <property type="match status" value="1"/>
</dbReference>
<evidence type="ECO:0000313" key="5">
    <source>
        <dbReference type="Proteomes" id="UP000236959"/>
    </source>
</evidence>
<dbReference type="InterPro" id="IPR029787">
    <property type="entry name" value="Nucleotide_cyclase"/>
</dbReference>
<dbReference type="Proteomes" id="UP000236959">
    <property type="component" value="Unassembled WGS sequence"/>
</dbReference>
<organism evidence="4 5">
    <name type="scientific">Roseibium marinum</name>
    <dbReference type="NCBI Taxonomy" id="281252"/>
    <lineage>
        <taxon>Bacteria</taxon>
        <taxon>Pseudomonadati</taxon>
        <taxon>Pseudomonadota</taxon>
        <taxon>Alphaproteobacteria</taxon>
        <taxon>Hyphomicrobiales</taxon>
        <taxon>Stappiaceae</taxon>
        <taxon>Roseibium</taxon>
    </lineage>
</organism>
<reference evidence="4 5" key="1">
    <citation type="submission" date="2018-01" db="EMBL/GenBank/DDBJ databases">
        <title>Genomic Encyclopedia of Archaeal and Bacterial Type Strains, Phase II (KMG-II): from individual species to whole genera.</title>
        <authorList>
            <person name="Goeker M."/>
        </authorList>
    </citation>
    <scope>NUCLEOTIDE SEQUENCE [LARGE SCALE GENOMIC DNA]</scope>
    <source>
        <strain evidence="4 5">DSM 17023</strain>
    </source>
</reference>
<dbReference type="Pfam" id="PF00990">
    <property type="entry name" value="GGDEF"/>
    <property type="match status" value="1"/>
</dbReference>
<dbReference type="Pfam" id="PF00563">
    <property type="entry name" value="EAL"/>
    <property type="match status" value="1"/>
</dbReference>
<keyword evidence="1" id="KW-0472">Membrane</keyword>
<feature type="transmembrane region" description="Helical" evidence="1">
    <location>
        <begin position="281"/>
        <end position="303"/>
    </location>
</feature>
<dbReference type="Gene3D" id="3.20.20.450">
    <property type="entry name" value="EAL domain"/>
    <property type="match status" value="1"/>
</dbReference>
<dbReference type="NCBIfam" id="TIGR00254">
    <property type="entry name" value="GGDEF"/>
    <property type="match status" value="1"/>
</dbReference>
<dbReference type="InterPro" id="IPR043128">
    <property type="entry name" value="Rev_trsase/Diguanyl_cyclase"/>
</dbReference>
<feature type="domain" description="GGDEF" evidence="3">
    <location>
        <begin position="348"/>
        <end position="481"/>
    </location>
</feature>
<gene>
    <name evidence="4" type="ORF">CLV41_104250</name>
</gene>
<dbReference type="PROSITE" id="PS50883">
    <property type="entry name" value="EAL"/>
    <property type="match status" value="1"/>
</dbReference>
<dbReference type="AlphaFoldDB" id="A0A2S3UVT3"/>
<dbReference type="InterPro" id="IPR001633">
    <property type="entry name" value="EAL_dom"/>
</dbReference>
<dbReference type="OrthoDB" id="9814202at2"/>
<evidence type="ECO:0000259" key="3">
    <source>
        <dbReference type="PROSITE" id="PS50887"/>
    </source>
</evidence>
<keyword evidence="5" id="KW-1185">Reference proteome</keyword>
<dbReference type="SMART" id="SM00052">
    <property type="entry name" value="EAL"/>
    <property type="match status" value="1"/>
</dbReference>
<evidence type="ECO:0000313" key="4">
    <source>
        <dbReference type="EMBL" id="POF31680.1"/>
    </source>
</evidence>
<accession>A0A2S3UVT3</accession>
<dbReference type="RefSeq" id="WP_103222613.1">
    <property type="nucleotide sequence ID" value="NZ_PPCN01000004.1"/>
</dbReference>
<name>A0A2S3UVT3_9HYPH</name>
<feature type="domain" description="EAL" evidence="2">
    <location>
        <begin position="490"/>
        <end position="739"/>
    </location>
</feature>
<dbReference type="InterPro" id="IPR000160">
    <property type="entry name" value="GGDEF_dom"/>
</dbReference>
<protein>
    <submittedName>
        <fullName evidence="4">Diguanylate cyclase (GGDEF)-like protein</fullName>
    </submittedName>
</protein>
<dbReference type="InterPro" id="IPR035919">
    <property type="entry name" value="EAL_sf"/>
</dbReference>
<dbReference type="SMART" id="SM00267">
    <property type="entry name" value="GGDEF"/>
    <property type="match status" value="1"/>
</dbReference>
<evidence type="ECO:0000256" key="1">
    <source>
        <dbReference type="SAM" id="Phobius"/>
    </source>
</evidence>
<comment type="caution">
    <text evidence="4">The sequence shown here is derived from an EMBL/GenBank/DDBJ whole genome shotgun (WGS) entry which is preliminary data.</text>
</comment>
<keyword evidence="1" id="KW-1133">Transmembrane helix</keyword>
<dbReference type="SUPFAM" id="SSF55073">
    <property type="entry name" value="Nucleotide cyclase"/>
    <property type="match status" value="1"/>
</dbReference>
<feature type="transmembrane region" description="Helical" evidence="1">
    <location>
        <begin position="12"/>
        <end position="35"/>
    </location>
</feature>
<proteinExistence type="predicted"/>
<dbReference type="PANTHER" id="PTHR44757:SF2">
    <property type="entry name" value="BIOFILM ARCHITECTURE MAINTENANCE PROTEIN MBAA"/>
    <property type="match status" value="1"/>
</dbReference>
<dbReference type="Gene3D" id="3.30.70.270">
    <property type="match status" value="1"/>
</dbReference>
<dbReference type="SUPFAM" id="SSF141868">
    <property type="entry name" value="EAL domain-like"/>
    <property type="match status" value="1"/>
</dbReference>
<dbReference type="EMBL" id="PPCN01000004">
    <property type="protein sequence ID" value="POF31680.1"/>
    <property type="molecule type" value="Genomic_DNA"/>
</dbReference>
<dbReference type="InterPro" id="IPR052155">
    <property type="entry name" value="Biofilm_reg_signaling"/>
</dbReference>
<keyword evidence="1" id="KW-0812">Transmembrane</keyword>
<dbReference type="CDD" id="cd01948">
    <property type="entry name" value="EAL"/>
    <property type="match status" value="1"/>
</dbReference>